<accession>B9WH95</accession>
<dbReference type="VEuPathDB" id="FungiDB:CD36_51540"/>
<keyword evidence="8" id="KW-1185">Reference proteome</keyword>
<dbReference type="GO" id="GO:0003677">
    <property type="term" value="F:DNA binding"/>
    <property type="evidence" value="ECO:0007669"/>
    <property type="project" value="UniProtKB-UniRule"/>
</dbReference>
<proteinExistence type="predicted"/>
<dbReference type="AlphaFoldDB" id="B9WH95"/>
<dbReference type="KEGG" id="cdu:CD36_51540"/>
<evidence type="ECO:0000256" key="1">
    <source>
        <dbReference type="ARBA" id="ARBA00023125"/>
    </source>
</evidence>
<reference evidence="7 8" key="1">
    <citation type="journal article" date="2009" name="Genome Res.">
        <title>Comparative genomics of the fungal pathogens Candida dubliniensis and Candida albicans.</title>
        <authorList>
            <person name="Jackson A.P."/>
            <person name="Gamble J.A."/>
            <person name="Yeomans T."/>
            <person name="Moran G.P."/>
            <person name="Saunders D."/>
            <person name="Harris D."/>
            <person name="Aslett M."/>
            <person name="Barrell J.F."/>
            <person name="Butler G."/>
            <person name="Citiulo F."/>
            <person name="Coleman D.C."/>
            <person name="de Groot P.W.J."/>
            <person name="Goodwin T.J."/>
            <person name="Quail M.A."/>
            <person name="McQuillan J."/>
            <person name="Munro C.A."/>
            <person name="Pain A."/>
            <person name="Poulter R.T."/>
            <person name="Rajandream M.A."/>
            <person name="Renauld H."/>
            <person name="Spiering M.J."/>
            <person name="Tivey A."/>
            <person name="Gow N.A.R."/>
            <person name="Barrell B."/>
            <person name="Sullivan D.J."/>
            <person name="Berriman M."/>
        </authorList>
    </citation>
    <scope>NUCLEOTIDE SEQUENCE [LARGE SCALE GENOMIC DNA]</scope>
    <source>
        <strain evidence="8">CD36 / ATCC MYA-646 / CBS 7987 / NCPF 3949 / NRRL Y-17841</strain>
    </source>
</reference>
<dbReference type="InterPro" id="IPR009057">
    <property type="entry name" value="Homeodomain-like_sf"/>
</dbReference>
<dbReference type="Pfam" id="PF05920">
    <property type="entry name" value="Homeobox_KN"/>
    <property type="match status" value="1"/>
</dbReference>
<keyword evidence="3 4" id="KW-0539">Nucleus</keyword>
<evidence type="ECO:0000313" key="6">
    <source>
        <dbReference type="CGD" id="CAL0000165921"/>
    </source>
</evidence>
<organism evidence="7 8">
    <name type="scientific">Candida dubliniensis (strain CD36 / ATCC MYA-646 / CBS 7987 / NCPF 3949 / NRRL Y-17841)</name>
    <name type="common">Yeast</name>
    <dbReference type="NCBI Taxonomy" id="573826"/>
    <lineage>
        <taxon>Eukaryota</taxon>
        <taxon>Fungi</taxon>
        <taxon>Dikarya</taxon>
        <taxon>Ascomycota</taxon>
        <taxon>Saccharomycotina</taxon>
        <taxon>Pichiomycetes</taxon>
        <taxon>Debaryomycetaceae</taxon>
        <taxon>Candida/Lodderomyces clade</taxon>
        <taxon>Candida</taxon>
    </lineage>
</organism>
<evidence type="ECO:0000313" key="7">
    <source>
        <dbReference type="EMBL" id="CAX41537.1"/>
    </source>
</evidence>
<evidence type="ECO:0000256" key="4">
    <source>
        <dbReference type="PROSITE-ProRule" id="PRU00108"/>
    </source>
</evidence>
<dbReference type="CGD" id="CAL0000165921">
    <property type="gene designation" value="MTLalpha2"/>
</dbReference>
<protein>
    <submittedName>
        <fullName evidence="7">MTL alpha 2, putative</fullName>
    </submittedName>
</protein>
<dbReference type="RefSeq" id="XP_002420458.1">
    <property type="nucleotide sequence ID" value="XM_002420413.1"/>
</dbReference>
<sequence>MNTHSEALFQINQRLLFHIRTLSNFPVFDPQKITSDVETDIKKMVSIMKFKRLTNEDEAIMKMINDCSKVLQEMLLERIMLQQDSIQFFTEKEASDSSFSNTVDDAIEDGDDRKTKSRRLTKKQLLVLEGWFQKHKNHPYSQKDQTNLLIKSTKLSKSQVQNWISNRRRKEKNTKVSPELAALLLTG</sequence>
<dbReference type="Proteomes" id="UP000002605">
    <property type="component" value="Chromosome 5"/>
</dbReference>
<dbReference type="HOGENOM" id="CLU_091806_1_0_1"/>
<evidence type="ECO:0000256" key="2">
    <source>
        <dbReference type="ARBA" id="ARBA00023155"/>
    </source>
</evidence>
<dbReference type="eggNOG" id="KOG0773">
    <property type="taxonomic scope" value="Eukaryota"/>
</dbReference>
<dbReference type="SUPFAM" id="SSF46689">
    <property type="entry name" value="Homeodomain-like"/>
    <property type="match status" value="1"/>
</dbReference>
<dbReference type="Gene3D" id="1.10.10.60">
    <property type="entry name" value="Homeodomain-like"/>
    <property type="match status" value="1"/>
</dbReference>
<dbReference type="OrthoDB" id="10056939at2759"/>
<name>B9WH95_CANDC</name>
<dbReference type="GeneID" id="8048149"/>
<dbReference type="InterPro" id="IPR008422">
    <property type="entry name" value="KN_HD"/>
</dbReference>
<feature type="DNA-binding region" description="Homeobox" evidence="4">
    <location>
        <begin position="113"/>
        <end position="175"/>
    </location>
</feature>
<dbReference type="InterPro" id="IPR001356">
    <property type="entry name" value="HD"/>
</dbReference>
<dbReference type="GO" id="GO:0005634">
    <property type="term" value="C:nucleus"/>
    <property type="evidence" value="ECO:0007669"/>
    <property type="project" value="UniProtKB-SubCell"/>
</dbReference>
<dbReference type="InterPro" id="IPR050224">
    <property type="entry name" value="TALE_homeobox"/>
</dbReference>
<dbReference type="GO" id="GO:0006355">
    <property type="term" value="P:regulation of DNA-templated transcription"/>
    <property type="evidence" value="ECO:0007669"/>
    <property type="project" value="InterPro"/>
</dbReference>
<dbReference type="SMART" id="SM00389">
    <property type="entry name" value="HOX"/>
    <property type="match status" value="1"/>
</dbReference>
<keyword evidence="1 4" id="KW-0238">DNA-binding</keyword>
<evidence type="ECO:0000259" key="5">
    <source>
        <dbReference type="PROSITE" id="PS50071"/>
    </source>
</evidence>
<evidence type="ECO:0000313" key="8">
    <source>
        <dbReference type="Proteomes" id="UP000002605"/>
    </source>
</evidence>
<dbReference type="EMBL" id="FM992692">
    <property type="protein sequence ID" value="CAX41537.1"/>
    <property type="molecule type" value="Genomic_DNA"/>
</dbReference>
<dbReference type="PROSITE" id="PS50071">
    <property type="entry name" value="HOMEOBOX_2"/>
    <property type="match status" value="1"/>
</dbReference>
<keyword evidence="2 4" id="KW-0371">Homeobox</keyword>
<feature type="domain" description="Homeobox" evidence="5">
    <location>
        <begin position="111"/>
        <end position="174"/>
    </location>
</feature>
<gene>
    <name evidence="6" type="primary">MTLalpha2</name>
    <name evidence="7" type="synonym">MTLALPHA2</name>
    <name evidence="6" type="ordered locus">Cd36_51540</name>
    <name evidence="7" type="ORF">CD36_51540</name>
</gene>
<comment type="subcellular location">
    <subcellularLocation>
        <location evidence="4">Nucleus</location>
    </subcellularLocation>
</comment>
<dbReference type="PANTHER" id="PTHR11850">
    <property type="entry name" value="HOMEOBOX PROTEIN TRANSCRIPTION FACTORS"/>
    <property type="match status" value="1"/>
</dbReference>
<dbReference type="CDD" id="cd00086">
    <property type="entry name" value="homeodomain"/>
    <property type="match status" value="1"/>
</dbReference>
<evidence type="ECO:0000256" key="3">
    <source>
        <dbReference type="ARBA" id="ARBA00023242"/>
    </source>
</evidence>